<proteinExistence type="predicted"/>
<protein>
    <recommendedName>
        <fullName evidence="3">YolD-like protein</fullName>
    </recommendedName>
</protein>
<dbReference type="EMBL" id="FUXI01000023">
    <property type="protein sequence ID" value="SJZ95992.1"/>
    <property type="molecule type" value="Genomic_DNA"/>
</dbReference>
<evidence type="ECO:0000313" key="1">
    <source>
        <dbReference type="EMBL" id="SJZ95992.1"/>
    </source>
</evidence>
<evidence type="ECO:0000313" key="2">
    <source>
        <dbReference type="Proteomes" id="UP000190328"/>
    </source>
</evidence>
<keyword evidence="2" id="KW-1185">Reference proteome</keyword>
<reference evidence="2" key="1">
    <citation type="submission" date="2017-02" db="EMBL/GenBank/DDBJ databases">
        <authorList>
            <person name="Varghese N."/>
            <person name="Submissions S."/>
        </authorList>
    </citation>
    <scope>NUCLEOTIDE SEQUENCE [LARGE SCALE GENOMIC DNA]</scope>
    <source>
        <strain evidence="2">ATCC BAA-1030</strain>
    </source>
</reference>
<evidence type="ECO:0008006" key="3">
    <source>
        <dbReference type="Google" id="ProtNLM"/>
    </source>
</evidence>
<dbReference type="RefSeq" id="WP_078807884.1">
    <property type="nucleotide sequence ID" value="NZ_FUXI01000023.1"/>
</dbReference>
<gene>
    <name evidence="1" type="ORF">SAMN02745116_01965</name>
</gene>
<dbReference type="STRING" id="263852.SAMN02745116_01965"/>
<name>A0A1T4PWV5_9ENTE</name>
<dbReference type="OrthoDB" id="2199781at2"/>
<dbReference type="Proteomes" id="UP000190328">
    <property type="component" value="Unassembled WGS sequence"/>
</dbReference>
<accession>A0A1T4PWV5</accession>
<sequence>MEQKKLHLRESARNFLLQFLDDEKEDFTSVLNTLTYAEQNKNYTVLQVETENQKIETLAGWIVKINDLDTIVLKVIKANTFLVIRMKNIRKISIRK</sequence>
<dbReference type="AlphaFoldDB" id="A0A1T4PWV5"/>
<organism evidence="1 2">
    <name type="scientific">Pilibacter termitis</name>
    <dbReference type="NCBI Taxonomy" id="263852"/>
    <lineage>
        <taxon>Bacteria</taxon>
        <taxon>Bacillati</taxon>
        <taxon>Bacillota</taxon>
        <taxon>Bacilli</taxon>
        <taxon>Lactobacillales</taxon>
        <taxon>Enterococcaceae</taxon>
        <taxon>Pilibacter</taxon>
    </lineage>
</organism>